<keyword evidence="1" id="KW-0175">Coiled coil</keyword>
<protein>
    <submittedName>
        <fullName evidence="3">Relaxase/mobilization nuclease domain-containing protein</fullName>
    </submittedName>
</protein>
<evidence type="ECO:0000313" key="4">
    <source>
        <dbReference type="Proteomes" id="UP001148455"/>
    </source>
</evidence>
<comment type="caution">
    <text evidence="3">The sequence shown here is derived from an EMBL/GenBank/DDBJ whole genome shotgun (WGS) entry which is preliminary data.</text>
</comment>
<dbReference type="InterPro" id="IPR005094">
    <property type="entry name" value="Endonuclease_MobA/VirD2"/>
</dbReference>
<dbReference type="RefSeq" id="WP_269763149.1">
    <property type="nucleotide sequence ID" value="NZ_JAPZEC010000036.1"/>
</dbReference>
<sequence>MAVLKHIVSKNANYGESLDYLLFQHDERTKKPILNEHGQMILREEYYLDGLNCEPMLFDKECERLNDQSHKNQTYDEIKSHHYIISFDPADRDECGLTGEKAQELGLEYARKNFPGHQALVCTHTDGHNGSGNIHVHIVINSLRKYDIPKEGYMERNSDCLAGYKHHLTNNYLRHLQKSLMDICHRENLHQVDLLSPSENKIKNREYYASRYGQEKLDKLNEQILADGLTPRKTTFQTQKQYLRDAITEISHTAKDVEDFKKQLYEKYQIVVTEHRGRFSYLHPEREKNITGRALGTKYEKDYLQQQFESNHRTPNIHPDISSDPMDILFIKSNLRLVIDLQNCVKAQQSQAYARKVKISNLQEMAKTIAYVQEHEYDTREILEDKFSSVKERTSNSRKQLKTVESELKNLNQQLHYTGQYLANKSVYAQFRKSKNKQKFRQEHSAELALYEKAVTSLKEKNGTQPLPTIKQLREQKEKLLTQKDTLQKQYDYYRDYQKELHTVCRNVDMILGWNPPIQTTHTKEFQL</sequence>
<accession>A0A9X3KDF6</accession>
<evidence type="ECO:0000256" key="1">
    <source>
        <dbReference type="SAM" id="Coils"/>
    </source>
</evidence>
<dbReference type="EMBL" id="JAPZED010000036">
    <property type="protein sequence ID" value="MCZ7695304.1"/>
    <property type="molecule type" value="Genomic_DNA"/>
</dbReference>
<proteinExistence type="predicted"/>
<name>A0A9X3KDF6_MEDGN</name>
<dbReference type="AlphaFoldDB" id="A0A9X3KDF6"/>
<evidence type="ECO:0000313" key="3">
    <source>
        <dbReference type="EMBL" id="MCZ7695304.1"/>
    </source>
</evidence>
<feature type="coiled-coil region" evidence="1">
    <location>
        <begin position="441"/>
        <end position="490"/>
    </location>
</feature>
<evidence type="ECO:0000259" key="2">
    <source>
        <dbReference type="Pfam" id="PF03432"/>
    </source>
</evidence>
<organism evidence="3 4">
    <name type="scientific">Mediterraneibacter gnavus</name>
    <name type="common">Ruminococcus gnavus</name>
    <dbReference type="NCBI Taxonomy" id="33038"/>
    <lineage>
        <taxon>Bacteria</taxon>
        <taxon>Bacillati</taxon>
        <taxon>Bacillota</taxon>
        <taxon>Clostridia</taxon>
        <taxon>Lachnospirales</taxon>
        <taxon>Lachnospiraceae</taxon>
        <taxon>Mediterraneibacter</taxon>
    </lineage>
</organism>
<gene>
    <name evidence="3" type="ORF">O8D18_15055</name>
</gene>
<dbReference type="Pfam" id="PF03432">
    <property type="entry name" value="Relaxase"/>
    <property type="match status" value="1"/>
</dbReference>
<feature type="domain" description="MobA/VirD2-like nuclease" evidence="2">
    <location>
        <begin position="44"/>
        <end position="185"/>
    </location>
</feature>
<dbReference type="Proteomes" id="UP001148455">
    <property type="component" value="Unassembled WGS sequence"/>
</dbReference>
<reference evidence="3" key="1">
    <citation type="submission" date="2022-12" db="EMBL/GenBank/DDBJ databases">
        <title>Genome of R. gnavus strain RSHDN_123.</title>
        <authorList>
            <person name="Abdugheni R."/>
        </authorList>
    </citation>
    <scope>NUCLEOTIDE SEQUENCE</scope>
    <source>
        <strain evidence="3">RSHDN_123</strain>
    </source>
</reference>